<proteinExistence type="predicted"/>
<accession>Q6ILX7</accession>
<sequence length="67" mass="7659">MNLNLNVECKQRKRYRYNGDDFGSAVCLWVLQSPSSTSFPQLQGWCQGRGNRWGAVGFAKWWGVGVF</sequence>
<name>Q6ILX7_DROME</name>
<dbReference type="EMBL" id="BK001889">
    <property type="protein sequence ID" value="DAA02735.1"/>
    <property type="molecule type" value="Genomic_DNA"/>
</dbReference>
<gene>
    <name evidence="1" type="ORF">HDC08153</name>
</gene>
<dbReference type="AlphaFoldDB" id="Q6ILX7"/>
<organism evidence="1">
    <name type="scientific">Drosophila melanogaster</name>
    <name type="common">Fruit fly</name>
    <dbReference type="NCBI Taxonomy" id="7227"/>
    <lineage>
        <taxon>Eukaryota</taxon>
        <taxon>Metazoa</taxon>
        <taxon>Ecdysozoa</taxon>
        <taxon>Arthropoda</taxon>
        <taxon>Hexapoda</taxon>
        <taxon>Insecta</taxon>
        <taxon>Pterygota</taxon>
        <taxon>Neoptera</taxon>
        <taxon>Endopterygota</taxon>
        <taxon>Diptera</taxon>
        <taxon>Brachycera</taxon>
        <taxon>Muscomorpha</taxon>
        <taxon>Ephydroidea</taxon>
        <taxon>Drosophilidae</taxon>
        <taxon>Drosophila</taxon>
        <taxon>Sophophora</taxon>
    </lineage>
</organism>
<reference evidence="1" key="1">
    <citation type="journal article" date="2003" name="Genome Biol.">
        <title>An integrated gene annotation and transcriptional profiling approach towards the full gene content of the Drosophila genome.</title>
        <authorList>
            <person name="Hild M."/>
            <person name="Beckmann B."/>
            <person name="Haas S.A."/>
            <person name="Koch B."/>
            <person name="Solovyev V."/>
            <person name="Busold C."/>
            <person name="Fellenberg K."/>
            <person name="Boutros M."/>
            <person name="Vingron M."/>
            <person name="Sauer F."/>
            <person name="Hoheisel J.D."/>
            <person name="Paro R."/>
        </authorList>
    </citation>
    <scope>NUCLEOTIDE SEQUENCE</scope>
</reference>
<protein>
    <submittedName>
        <fullName evidence="1">HDC08153</fullName>
    </submittedName>
</protein>
<evidence type="ECO:0000313" key="1">
    <source>
        <dbReference type="EMBL" id="DAA02735.1"/>
    </source>
</evidence>